<feature type="compositionally biased region" description="Gly residues" evidence="3">
    <location>
        <begin position="337"/>
        <end position="355"/>
    </location>
</feature>
<dbReference type="EMBL" id="BAAAHK010000001">
    <property type="protein sequence ID" value="GAA0925019.1"/>
    <property type="molecule type" value="Genomic_DNA"/>
</dbReference>
<accession>A0ABP3ZR82</accession>
<gene>
    <name evidence="4" type="ORF">GCM10009554_04280</name>
</gene>
<comment type="caution">
    <text evidence="4">The sequence shown here is derived from an EMBL/GenBank/DDBJ whole genome shotgun (WGS) entry which is preliminary data.</text>
</comment>
<proteinExistence type="predicted"/>
<dbReference type="PANTHER" id="PTHR33969:SF2">
    <property type="entry name" value="SEGREGATION AND CONDENSATION PROTEIN A"/>
    <property type="match status" value="1"/>
</dbReference>
<keyword evidence="1" id="KW-0159">Chromosome partition</keyword>
<feature type="region of interest" description="Disordered" evidence="3">
    <location>
        <begin position="1"/>
        <end position="32"/>
    </location>
</feature>
<evidence type="ECO:0000256" key="3">
    <source>
        <dbReference type="SAM" id="MobiDB-lite"/>
    </source>
</evidence>
<dbReference type="Gene3D" id="6.10.250.2410">
    <property type="match status" value="1"/>
</dbReference>
<evidence type="ECO:0000313" key="4">
    <source>
        <dbReference type="EMBL" id="GAA0925019.1"/>
    </source>
</evidence>
<keyword evidence="5" id="KW-1185">Reference proteome</keyword>
<organism evidence="4 5">
    <name type="scientific">Kribbella koreensis</name>
    <dbReference type="NCBI Taxonomy" id="57909"/>
    <lineage>
        <taxon>Bacteria</taxon>
        <taxon>Bacillati</taxon>
        <taxon>Actinomycetota</taxon>
        <taxon>Actinomycetes</taxon>
        <taxon>Propionibacteriales</taxon>
        <taxon>Kribbellaceae</taxon>
        <taxon>Kribbella</taxon>
    </lineage>
</organism>
<protein>
    <recommendedName>
        <fullName evidence="2">Segregation and condensation protein A</fullName>
    </recommendedName>
</protein>
<dbReference type="PANTHER" id="PTHR33969">
    <property type="entry name" value="SEGREGATION AND CONDENSATION PROTEIN A"/>
    <property type="match status" value="1"/>
</dbReference>
<sequence length="390" mass="41685">MSDAVAPEASTPAVESPEPPIDLPGVPDPESPVVESGTGFNVHLVNFEGPFDLLLQLISKHKLDITEIALSVITDEFIAHIKALGSEWDLDQASEFLLIAATLLDLKAARLLPQGDVEDAEDLALLEARDLLFARLLQYRAFKQIAALMQLRMAEEAKRFPRAVGMEARFADLLPEVLLGVDPAGLAALAARALAPKAAVVPEGVSLAHLHAPAVTVREQAVVIIDWLRRQRSMTFRMMVADSPDTVTTVCRFLALLELFREAAVTFDQETPLGELTIVWTGTDEGDIAVGDEFDEVPAPADEDGEAPIVPDETDFLEPGEVLTEPDEPDSDEPGSGESGSGESGSGESGSGESGSGDDARPEPVDQHQPVPEPDTEPGSGPEQHETVDQ</sequence>
<dbReference type="Proteomes" id="UP001500542">
    <property type="component" value="Unassembled WGS sequence"/>
</dbReference>
<feature type="compositionally biased region" description="Pro residues" evidence="3">
    <location>
        <begin position="17"/>
        <end position="30"/>
    </location>
</feature>
<feature type="region of interest" description="Disordered" evidence="3">
    <location>
        <begin position="295"/>
        <end position="390"/>
    </location>
</feature>
<feature type="compositionally biased region" description="Acidic residues" evidence="3">
    <location>
        <begin position="295"/>
        <end position="335"/>
    </location>
</feature>
<dbReference type="RefSeq" id="WP_343964160.1">
    <property type="nucleotide sequence ID" value="NZ_BAAAHK010000001.1"/>
</dbReference>
<evidence type="ECO:0000313" key="5">
    <source>
        <dbReference type="Proteomes" id="UP001500542"/>
    </source>
</evidence>
<evidence type="ECO:0000256" key="2">
    <source>
        <dbReference type="ARBA" id="ARBA00044777"/>
    </source>
</evidence>
<name>A0ABP3ZR82_9ACTN</name>
<evidence type="ECO:0000256" key="1">
    <source>
        <dbReference type="ARBA" id="ARBA00022829"/>
    </source>
</evidence>
<reference evidence="5" key="1">
    <citation type="journal article" date="2019" name="Int. J. Syst. Evol. Microbiol.">
        <title>The Global Catalogue of Microorganisms (GCM) 10K type strain sequencing project: providing services to taxonomists for standard genome sequencing and annotation.</title>
        <authorList>
            <consortium name="The Broad Institute Genomics Platform"/>
            <consortium name="The Broad Institute Genome Sequencing Center for Infectious Disease"/>
            <person name="Wu L."/>
            <person name="Ma J."/>
        </authorList>
    </citation>
    <scope>NUCLEOTIDE SEQUENCE [LARGE SCALE GENOMIC DNA]</scope>
    <source>
        <strain evidence="5">JCM 10977</strain>
    </source>
</reference>
<dbReference type="InterPro" id="IPR003768">
    <property type="entry name" value="ScpA"/>
</dbReference>
<dbReference type="Pfam" id="PF02616">
    <property type="entry name" value="SMC_ScpA"/>
    <property type="match status" value="1"/>
</dbReference>